<evidence type="ECO:0000313" key="1">
    <source>
        <dbReference type="EMBL" id="CAK9158428.1"/>
    </source>
</evidence>
<dbReference type="EMBL" id="CAUOFW020003169">
    <property type="protein sequence ID" value="CAK9158428.1"/>
    <property type="molecule type" value="Genomic_DNA"/>
</dbReference>
<comment type="caution">
    <text evidence="1">The sequence shown here is derived from an EMBL/GenBank/DDBJ whole genome shotgun (WGS) entry which is preliminary data.</text>
</comment>
<sequence>MIVHIAASECLMEVTNLYGLLPMVDGTEVGFKEELLKQYEVEKNEQAKSLLKKCIDILTNLEQKAIQTS</sequence>
<keyword evidence="2" id="KW-1185">Reference proteome</keyword>
<accession>A0ABC8SU35</accession>
<gene>
    <name evidence="1" type="ORF">ILEXP_LOCUS27068</name>
</gene>
<organism evidence="1 2">
    <name type="scientific">Ilex paraguariensis</name>
    <name type="common">yerba mate</name>
    <dbReference type="NCBI Taxonomy" id="185542"/>
    <lineage>
        <taxon>Eukaryota</taxon>
        <taxon>Viridiplantae</taxon>
        <taxon>Streptophyta</taxon>
        <taxon>Embryophyta</taxon>
        <taxon>Tracheophyta</taxon>
        <taxon>Spermatophyta</taxon>
        <taxon>Magnoliopsida</taxon>
        <taxon>eudicotyledons</taxon>
        <taxon>Gunneridae</taxon>
        <taxon>Pentapetalae</taxon>
        <taxon>asterids</taxon>
        <taxon>campanulids</taxon>
        <taxon>Aquifoliales</taxon>
        <taxon>Aquifoliaceae</taxon>
        <taxon>Ilex</taxon>
    </lineage>
</organism>
<protein>
    <submittedName>
        <fullName evidence="1">Uncharacterized protein</fullName>
    </submittedName>
</protein>
<evidence type="ECO:0000313" key="2">
    <source>
        <dbReference type="Proteomes" id="UP001642360"/>
    </source>
</evidence>
<name>A0ABC8SU35_9AQUA</name>
<proteinExistence type="predicted"/>
<dbReference type="Proteomes" id="UP001642360">
    <property type="component" value="Unassembled WGS sequence"/>
</dbReference>
<reference evidence="1 2" key="1">
    <citation type="submission" date="2024-02" db="EMBL/GenBank/DDBJ databases">
        <authorList>
            <person name="Vignale AGUSTIN F."/>
            <person name="Sosa J E."/>
            <person name="Modenutti C."/>
        </authorList>
    </citation>
    <scope>NUCLEOTIDE SEQUENCE [LARGE SCALE GENOMIC DNA]</scope>
</reference>
<dbReference type="AlphaFoldDB" id="A0ABC8SU35"/>